<dbReference type="InterPro" id="IPR002123">
    <property type="entry name" value="Plipid/glycerol_acylTrfase"/>
</dbReference>
<gene>
    <name evidence="6" type="ORF">QS62_00435</name>
    <name evidence="7" type="ORF">QV09_09280</name>
</gene>
<evidence type="ECO:0000256" key="2">
    <source>
        <dbReference type="ARBA" id="ARBA00022679"/>
    </source>
</evidence>
<dbReference type="OrthoDB" id="9812274at2"/>
<evidence type="ECO:0000313" key="6">
    <source>
        <dbReference type="EMBL" id="OBW96444.1"/>
    </source>
</evidence>
<keyword evidence="9" id="KW-1185">Reference proteome</keyword>
<comment type="caution">
    <text evidence="6">The sequence shown here is derived from an EMBL/GenBank/DDBJ whole genome shotgun (WGS) entry which is preliminary data.</text>
</comment>
<name>A0A1A7P5E9_9PAST</name>
<comment type="pathway">
    <text evidence="1">Lipid metabolism.</text>
</comment>
<dbReference type="STRING" id="505341.QV08_10025"/>
<reference evidence="8 9" key="1">
    <citation type="submission" date="2014-11" db="EMBL/GenBank/DDBJ databases">
        <title>Pan-genome of Gallibacterium spp.</title>
        <authorList>
            <person name="Kudirkiene E."/>
            <person name="Bojesen A.M."/>
        </authorList>
    </citation>
    <scope>NUCLEOTIDE SEQUENCE [LARGE SCALE GENOMIC DNA]</scope>
    <source>
        <strain evidence="7 8">18469/18</strain>
        <strain evidence="6 9">F150</strain>
    </source>
</reference>
<dbReference type="Pfam" id="PF01553">
    <property type="entry name" value="Acyltransferase"/>
    <property type="match status" value="1"/>
</dbReference>
<keyword evidence="4" id="KW-0472">Membrane</keyword>
<evidence type="ECO:0000256" key="4">
    <source>
        <dbReference type="SAM" id="Phobius"/>
    </source>
</evidence>
<accession>A0A1A7P5E9</accession>
<dbReference type="SUPFAM" id="SSF69593">
    <property type="entry name" value="Glycerol-3-phosphate (1)-acyltransferase"/>
    <property type="match status" value="1"/>
</dbReference>
<feature type="transmembrane region" description="Helical" evidence="4">
    <location>
        <begin position="20"/>
        <end position="42"/>
    </location>
</feature>
<feature type="domain" description="Phospholipid/glycerol acyltransferase" evidence="5">
    <location>
        <begin position="89"/>
        <end position="196"/>
    </location>
</feature>
<evidence type="ECO:0000256" key="1">
    <source>
        <dbReference type="ARBA" id="ARBA00005189"/>
    </source>
</evidence>
<dbReference type="PANTHER" id="PTHR10434">
    <property type="entry name" value="1-ACYL-SN-GLYCEROL-3-PHOSPHATE ACYLTRANSFERASE"/>
    <property type="match status" value="1"/>
</dbReference>
<dbReference type="EMBL" id="JTJL01000001">
    <property type="protein sequence ID" value="OBW96444.1"/>
    <property type="molecule type" value="Genomic_DNA"/>
</dbReference>
<dbReference type="SMART" id="SM00563">
    <property type="entry name" value="PlsC"/>
    <property type="match status" value="1"/>
</dbReference>
<evidence type="ECO:0000313" key="9">
    <source>
        <dbReference type="Proteomes" id="UP000092649"/>
    </source>
</evidence>
<dbReference type="Proteomes" id="UP000092649">
    <property type="component" value="Unassembled WGS sequence"/>
</dbReference>
<dbReference type="GO" id="GO:0003841">
    <property type="term" value="F:1-acylglycerol-3-phosphate O-acyltransferase activity"/>
    <property type="evidence" value="ECO:0007669"/>
    <property type="project" value="TreeGrafter"/>
</dbReference>
<evidence type="ECO:0000313" key="7">
    <source>
        <dbReference type="EMBL" id="OBX08910.1"/>
    </source>
</evidence>
<dbReference type="PATRIC" id="fig|505341.3.peg.87"/>
<dbReference type="GO" id="GO:0006654">
    <property type="term" value="P:phosphatidic acid biosynthetic process"/>
    <property type="evidence" value="ECO:0007669"/>
    <property type="project" value="TreeGrafter"/>
</dbReference>
<protein>
    <recommendedName>
        <fullName evidence="5">Phospholipid/glycerol acyltransferase domain-containing protein</fullName>
    </recommendedName>
</protein>
<keyword evidence="3" id="KW-0012">Acyltransferase</keyword>
<evidence type="ECO:0000256" key="3">
    <source>
        <dbReference type="ARBA" id="ARBA00023315"/>
    </source>
</evidence>
<dbReference type="RefSeq" id="WP_066104211.1">
    <property type="nucleotide sequence ID" value="NZ_CP103875.1"/>
</dbReference>
<keyword evidence="4" id="KW-1133">Transmembrane helix</keyword>
<dbReference type="Proteomes" id="UP000092527">
    <property type="component" value="Unassembled WGS sequence"/>
</dbReference>
<dbReference type="PANTHER" id="PTHR10434:SF66">
    <property type="entry name" value="PHOSPHOLIPID_GLYCEROL ACYLTRANSFERASE DOMAIN-CONTAINING PROTEIN"/>
    <property type="match status" value="1"/>
</dbReference>
<proteinExistence type="predicted"/>
<keyword evidence="4" id="KW-0812">Transmembrane</keyword>
<keyword evidence="2" id="KW-0808">Transferase</keyword>
<sequence>MAIYPKLNKLWRIIGTGLAFVYFGLGSVILGNIYMFAIRLIYKDPLLRRKYSQRSIQTCFYSFVQALKFLGIIDYKIEGGELLQADKSCLIVANHPSLIDYVLLGSILPEMDCVVKEALFRNPFCKMVVKNAGYIPNSSDPEILIERCKKRLQQGGKLLIFPEGTRTPLNSEKLVLQRGAANLAIRCNAPMRIIHIVCEPRILTKELAWYQVSEKKSFFYIKVQELYDIKSYLSNDLPPSKAVRHLNNDLVNLLQPTADVIEKARNYYE</sequence>
<dbReference type="EMBL" id="JTJU01000051">
    <property type="protein sequence ID" value="OBX08910.1"/>
    <property type="molecule type" value="Genomic_DNA"/>
</dbReference>
<evidence type="ECO:0000313" key="8">
    <source>
        <dbReference type="Proteomes" id="UP000092527"/>
    </source>
</evidence>
<dbReference type="CDD" id="cd07989">
    <property type="entry name" value="LPLAT_AGPAT-like"/>
    <property type="match status" value="1"/>
</dbReference>
<organism evidence="6 9">
    <name type="scientific">Gallibacterium salpingitidis</name>
    <dbReference type="NCBI Taxonomy" id="505341"/>
    <lineage>
        <taxon>Bacteria</taxon>
        <taxon>Pseudomonadati</taxon>
        <taxon>Pseudomonadota</taxon>
        <taxon>Gammaproteobacteria</taxon>
        <taxon>Pasteurellales</taxon>
        <taxon>Pasteurellaceae</taxon>
        <taxon>Gallibacterium</taxon>
    </lineage>
</organism>
<evidence type="ECO:0000259" key="5">
    <source>
        <dbReference type="SMART" id="SM00563"/>
    </source>
</evidence>
<dbReference type="AlphaFoldDB" id="A0A1A7P5E9"/>